<dbReference type="InterPro" id="IPR052963">
    <property type="entry name" value="Pantetheine_PDE"/>
</dbReference>
<gene>
    <name evidence="3" type="ORF">B1H20_32685</name>
</gene>
<dbReference type="STRING" id="1935.B1H20_32685"/>
<feature type="domain" description="Calcineurin-like phosphoesterase" evidence="2">
    <location>
        <begin position="40"/>
        <end position="274"/>
    </location>
</feature>
<dbReference type="RefSeq" id="WP_083193746.1">
    <property type="nucleotide sequence ID" value="NZ_CP020570.1"/>
</dbReference>
<dbReference type="InterPro" id="IPR004843">
    <property type="entry name" value="Calcineurin-like_PHP"/>
</dbReference>
<dbReference type="KEGG" id="svu:B1H20_32685"/>
<dbReference type="GO" id="GO:0016787">
    <property type="term" value="F:hydrolase activity"/>
    <property type="evidence" value="ECO:0007669"/>
    <property type="project" value="InterPro"/>
</dbReference>
<dbReference type="Proteomes" id="UP000192445">
    <property type="component" value="Chromosome"/>
</dbReference>
<evidence type="ECO:0000259" key="2">
    <source>
        <dbReference type="Pfam" id="PF00149"/>
    </source>
</evidence>
<dbReference type="InterPro" id="IPR029052">
    <property type="entry name" value="Metallo-depent_PP-like"/>
</dbReference>
<feature type="region of interest" description="Disordered" evidence="1">
    <location>
        <begin position="1"/>
        <end position="35"/>
    </location>
</feature>
<proteinExistence type="predicted"/>
<evidence type="ECO:0000313" key="3">
    <source>
        <dbReference type="EMBL" id="ARF65651.1"/>
    </source>
</evidence>
<organism evidence="3 4">
    <name type="scientific">Streptomyces violaceoruber</name>
    <dbReference type="NCBI Taxonomy" id="1935"/>
    <lineage>
        <taxon>Bacteria</taxon>
        <taxon>Bacillati</taxon>
        <taxon>Actinomycetota</taxon>
        <taxon>Actinomycetes</taxon>
        <taxon>Kitasatosporales</taxon>
        <taxon>Streptomycetaceae</taxon>
        <taxon>Streptomyces</taxon>
        <taxon>Streptomyces violaceoruber group</taxon>
    </lineage>
</organism>
<dbReference type="PANTHER" id="PTHR36492">
    <property type="match status" value="1"/>
</dbReference>
<dbReference type="PANTHER" id="PTHR36492:SF2">
    <property type="entry name" value="[ACYL-CARRIER-PROTEIN] PHOSPHODIESTERASE PPTH"/>
    <property type="match status" value="1"/>
</dbReference>
<evidence type="ECO:0000313" key="4">
    <source>
        <dbReference type="Proteomes" id="UP000192445"/>
    </source>
</evidence>
<reference evidence="3 4" key="1">
    <citation type="submission" date="2017-03" db="EMBL/GenBank/DDBJ databases">
        <title>Complete Genome Sequence of a natural compounds producer, Streptomyces violaceus S21.</title>
        <authorList>
            <person name="Zhong C."/>
            <person name="Zhao Z."/>
            <person name="Fu J."/>
            <person name="Zong G."/>
            <person name="Qin R."/>
            <person name="Cao G."/>
        </authorList>
    </citation>
    <scope>NUCLEOTIDE SEQUENCE [LARGE SCALE GENOMIC DNA]</scope>
    <source>
        <strain evidence="3 4">S21</strain>
    </source>
</reference>
<dbReference type="Gene3D" id="3.60.21.10">
    <property type="match status" value="2"/>
</dbReference>
<dbReference type="SUPFAM" id="SSF56300">
    <property type="entry name" value="Metallo-dependent phosphatases"/>
    <property type="match status" value="1"/>
</dbReference>
<dbReference type="Pfam" id="PF00149">
    <property type="entry name" value="Metallophos"/>
    <property type="match status" value="1"/>
</dbReference>
<dbReference type="OrthoDB" id="9013891at2"/>
<evidence type="ECO:0000256" key="1">
    <source>
        <dbReference type="SAM" id="MobiDB-lite"/>
    </source>
</evidence>
<accession>A0A1V0UKE5</accession>
<dbReference type="AlphaFoldDB" id="A0A1V0UKE5"/>
<protein>
    <submittedName>
        <fullName evidence="3">Metallophosphoesterase</fullName>
    </submittedName>
</protein>
<feature type="region of interest" description="Disordered" evidence="1">
    <location>
        <begin position="309"/>
        <end position="336"/>
    </location>
</feature>
<sequence length="336" mass="37253">MMPPSEPAPHGTPAPERAPATGRAPVPAPGNAGRREGAGRLLAVSDVHAAMADNRGIVESLRPTSDADWLIVAGDVAERPEDIRWVLELLAKRFAHVIWTPGNHELWTLPKDPVQLRGQARYDHLVQLCRELGVTTPEDPFPLWPGPDGPVAIAPLFLLYDYTFRAPGTHTKEQSLAVAHEAGIVCNDEYLLHPDPYPTRDDWCRARVAATERRLAEHDPAIPPVLAGHWPLVREPTAVMWHPEFAQWCGTELTADWHRRFNVTAVVYGHLHIPRTTWYDGVRFEEVSIGYPREWRERGHPRGLLRQILPYEGGPAPSSPAGAEPSADRRASGGTS</sequence>
<dbReference type="EMBL" id="CP020570">
    <property type="protein sequence ID" value="ARF65651.1"/>
    <property type="molecule type" value="Genomic_DNA"/>
</dbReference>
<feature type="compositionally biased region" description="Basic and acidic residues" evidence="1">
    <location>
        <begin position="326"/>
        <end position="336"/>
    </location>
</feature>
<name>A0A1V0UKE5_STRVN</name>
<feature type="compositionally biased region" description="Pro residues" evidence="1">
    <location>
        <begin position="1"/>
        <end position="12"/>
    </location>
</feature>
<feature type="compositionally biased region" description="Low complexity" evidence="1">
    <location>
        <begin position="312"/>
        <end position="325"/>
    </location>
</feature>